<dbReference type="InterPro" id="IPR050833">
    <property type="entry name" value="Poly_Biosynth_Transport"/>
</dbReference>
<feature type="transmembrane region" description="Helical" evidence="6">
    <location>
        <begin position="263"/>
        <end position="283"/>
    </location>
</feature>
<feature type="transmembrane region" description="Helical" evidence="6">
    <location>
        <begin position="191"/>
        <end position="210"/>
    </location>
</feature>
<evidence type="ECO:0008006" key="9">
    <source>
        <dbReference type="Google" id="ProtNLM"/>
    </source>
</evidence>
<dbReference type="GO" id="GO:0005886">
    <property type="term" value="C:plasma membrane"/>
    <property type="evidence" value="ECO:0007669"/>
    <property type="project" value="UniProtKB-SubCell"/>
</dbReference>
<evidence type="ECO:0000256" key="3">
    <source>
        <dbReference type="ARBA" id="ARBA00022692"/>
    </source>
</evidence>
<evidence type="ECO:0000256" key="6">
    <source>
        <dbReference type="SAM" id="Phobius"/>
    </source>
</evidence>
<feature type="transmembrane region" description="Helical" evidence="6">
    <location>
        <begin position="313"/>
        <end position="337"/>
    </location>
</feature>
<evidence type="ECO:0000256" key="4">
    <source>
        <dbReference type="ARBA" id="ARBA00022989"/>
    </source>
</evidence>
<reference evidence="7 8" key="1">
    <citation type="submission" date="2020-09" db="EMBL/GenBank/DDBJ databases">
        <title>Investigation of environmental microbe.</title>
        <authorList>
            <person name="Ou Y."/>
            <person name="Kang Q."/>
        </authorList>
    </citation>
    <scope>NUCLEOTIDE SEQUENCE [LARGE SCALE GENOMIC DNA]</scope>
    <source>
        <strain evidence="7 8">KJZ-9</strain>
    </source>
</reference>
<evidence type="ECO:0000313" key="8">
    <source>
        <dbReference type="Proteomes" id="UP000516421"/>
    </source>
</evidence>
<feature type="transmembrane region" description="Helical" evidence="6">
    <location>
        <begin position="230"/>
        <end position="251"/>
    </location>
</feature>
<gene>
    <name evidence="7" type="ORF">IDM48_00525</name>
</gene>
<feature type="transmembrane region" description="Helical" evidence="6">
    <location>
        <begin position="128"/>
        <end position="148"/>
    </location>
</feature>
<comment type="subcellular location">
    <subcellularLocation>
        <location evidence="1">Cell membrane</location>
        <topology evidence="1">Multi-pass membrane protein</topology>
    </subcellularLocation>
</comment>
<feature type="transmembrane region" description="Helical" evidence="6">
    <location>
        <begin position="349"/>
        <end position="371"/>
    </location>
</feature>
<evidence type="ECO:0000256" key="1">
    <source>
        <dbReference type="ARBA" id="ARBA00004651"/>
    </source>
</evidence>
<proteinExistence type="predicted"/>
<feature type="transmembrane region" description="Helical" evidence="6">
    <location>
        <begin position="97"/>
        <end position="119"/>
    </location>
</feature>
<keyword evidence="8" id="KW-1185">Reference proteome</keyword>
<keyword evidence="4 6" id="KW-1133">Transmembrane helix</keyword>
<dbReference type="RefSeq" id="WP_083147070.1">
    <property type="nucleotide sequence ID" value="NZ_CP061538.1"/>
</dbReference>
<feature type="transmembrane region" description="Helical" evidence="6">
    <location>
        <begin position="160"/>
        <end position="184"/>
    </location>
</feature>
<feature type="transmembrane region" description="Helical" evidence="6">
    <location>
        <begin position="377"/>
        <end position="397"/>
    </location>
</feature>
<keyword evidence="5 6" id="KW-0472">Membrane</keyword>
<feature type="transmembrane region" description="Helical" evidence="6">
    <location>
        <begin position="20"/>
        <end position="40"/>
    </location>
</feature>
<feature type="transmembrane region" description="Helical" evidence="6">
    <location>
        <begin position="52"/>
        <end position="70"/>
    </location>
</feature>
<evidence type="ECO:0000256" key="5">
    <source>
        <dbReference type="ARBA" id="ARBA00023136"/>
    </source>
</evidence>
<dbReference type="EMBL" id="CP061538">
    <property type="protein sequence ID" value="QNV39983.1"/>
    <property type="molecule type" value="Genomic_DNA"/>
</dbReference>
<dbReference type="AlphaFoldDB" id="A0A7H2BJY7"/>
<dbReference type="PANTHER" id="PTHR30250">
    <property type="entry name" value="PST FAMILY PREDICTED COLANIC ACID TRANSPORTER"/>
    <property type="match status" value="1"/>
</dbReference>
<dbReference type="KEGG" id="rama:IDM48_00525"/>
<evidence type="ECO:0000313" key="7">
    <source>
        <dbReference type="EMBL" id="QNV39983.1"/>
    </source>
</evidence>
<dbReference type="Proteomes" id="UP000516421">
    <property type="component" value="Chromosome"/>
</dbReference>
<sequence length="435" mass="45441">MSENPVAEPGEQVITRGQSLGITASSIIGAAAVFVVTIIVSRVLTEAAYSQFLLFWSLMFGVFGAILGIQQEVTRATGARAESSAVVATKLPQTVRVLPVAAFLGGCIAVLLVGTSFLWGEKVLGKDFFASVLVIAVGAVLYACHVAVVGTAAGTKNWSVFAWLGGTESVLRLVLTGAVALFAGTLWGFQFAAIAPVTLWIFLLAFFPHYRPILGGARIHDSFSGASQKMAWAILTSTAYAIMVTGFPVLLKWTTGHIESAEEIALLAATITAISLTRAPIMIPLQMFQGVAISAFLKQQHRPLAALMKPAGVLLGIGVIGAIAAYLVGPFLFSLLYPKQGGILTGFELGALTFASAFMAVVVLTGTATLASNHHKLYFAGWGATAIVAIAMLFTPFSIIDRSIVALLAGPLAGIIIHTAGLAIAPARPLSKESL</sequence>
<keyword evidence="3 6" id="KW-0812">Transmembrane</keyword>
<dbReference type="PANTHER" id="PTHR30250:SF11">
    <property type="entry name" value="O-ANTIGEN TRANSPORTER-RELATED"/>
    <property type="match status" value="1"/>
</dbReference>
<name>A0A7H2BJY7_9MICC</name>
<accession>A0A7H2BJY7</accession>
<evidence type="ECO:0000256" key="2">
    <source>
        <dbReference type="ARBA" id="ARBA00022475"/>
    </source>
</evidence>
<keyword evidence="2" id="KW-1003">Cell membrane</keyword>
<feature type="transmembrane region" description="Helical" evidence="6">
    <location>
        <begin position="404"/>
        <end position="425"/>
    </location>
</feature>
<protein>
    <recommendedName>
        <fullName evidence="9">Polysaccharide biosynthesis protein</fullName>
    </recommendedName>
</protein>
<organism evidence="7 8">
    <name type="scientific">Rothia amarae</name>
    <dbReference type="NCBI Taxonomy" id="169480"/>
    <lineage>
        <taxon>Bacteria</taxon>
        <taxon>Bacillati</taxon>
        <taxon>Actinomycetota</taxon>
        <taxon>Actinomycetes</taxon>
        <taxon>Micrococcales</taxon>
        <taxon>Micrococcaceae</taxon>
        <taxon>Rothia</taxon>
    </lineage>
</organism>